<feature type="signal peptide" evidence="3">
    <location>
        <begin position="1"/>
        <end position="28"/>
    </location>
</feature>
<organism evidence="4">
    <name type="scientific">Ditylum brightwellii</name>
    <dbReference type="NCBI Taxonomy" id="49249"/>
    <lineage>
        <taxon>Eukaryota</taxon>
        <taxon>Sar</taxon>
        <taxon>Stramenopiles</taxon>
        <taxon>Ochrophyta</taxon>
        <taxon>Bacillariophyta</taxon>
        <taxon>Mediophyceae</taxon>
        <taxon>Lithodesmiophycidae</taxon>
        <taxon>Lithodesmiales</taxon>
        <taxon>Lithodesmiaceae</taxon>
        <taxon>Ditylum</taxon>
    </lineage>
</organism>
<keyword evidence="3" id="KW-0732">Signal</keyword>
<evidence type="ECO:0008006" key="6">
    <source>
        <dbReference type="Google" id="ProtNLM"/>
    </source>
</evidence>
<evidence type="ECO:0000256" key="1">
    <source>
        <dbReference type="SAM" id="MobiDB-lite"/>
    </source>
</evidence>
<dbReference type="EMBL" id="HBGN01012098">
    <property type="protein sequence ID" value="CAD9323771.1"/>
    <property type="molecule type" value="Transcribed_RNA"/>
</dbReference>
<dbReference type="EMBL" id="HBGN01012099">
    <property type="protein sequence ID" value="CAD9323773.1"/>
    <property type="molecule type" value="Transcribed_RNA"/>
</dbReference>
<feature type="region of interest" description="Disordered" evidence="1">
    <location>
        <begin position="83"/>
        <end position="104"/>
    </location>
</feature>
<keyword evidence="2" id="KW-0812">Transmembrane</keyword>
<feature type="transmembrane region" description="Helical" evidence="2">
    <location>
        <begin position="120"/>
        <end position="145"/>
    </location>
</feature>
<feature type="chain" id="PRO_5036394095" description="Transmembrane protein" evidence="3">
    <location>
        <begin position="29"/>
        <end position="171"/>
    </location>
</feature>
<evidence type="ECO:0000313" key="4">
    <source>
        <dbReference type="EMBL" id="CAD9323771.1"/>
    </source>
</evidence>
<gene>
    <name evidence="4" type="ORF">DBRI1063_LOCUS7715</name>
    <name evidence="5" type="ORF">DBRI1063_LOCUS7716</name>
</gene>
<proteinExistence type="predicted"/>
<keyword evidence="2" id="KW-0472">Membrane</keyword>
<accession>A0A6V2C517</accession>
<evidence type="ECO:0000313" key="5">
    <source>
        <dbReference type="EMBL" id="CAD9323773.1"/>
    </source>
</evidence>
<evidence type="ECO:0000256" key="3">
    <source>
        <dbReference type="SAM" id="SignalP"/>
    </source>
</evidence>
<keyword evidence="2" id="KW-1133">Transmembrane helix</keyword>
<reference evidence="4" key="1">
    <citation type="submission" date="2021-01" db="EMBL/GenBank/DDBJ databases">
        <authorList>
            <person name="Corre E."/>
            <person name="Pelletier E."/>
            <person name="Niang G."/>
            <person name="Scheremetjew M."/>
            <person name="Finn R."/>
            <person name="Kale V."/>
            <person name="Holt S."/>
            <person name="Cochrane G."/>
            <person name="Meng A."/>
            <person name="Brown T."/>
            <person name="Cohen L."/>
        </authorList>
    </citation>
    <scope>NUCLEOTIDE SEQUENCE</scope>
    <source>
        <strain evidence="4">Pop2</strain>
    </source>
</reference>
<sequence length="171" mass="18396">MFTEFNARRTLLLLAAVIPSLLCVSVSAFGSSAGGQAASTRVSSHAAVSPLFNNAPRSNSLNFGVPTVKSTVKISALFMAEDNEDGENNDGESSSKVEEKGKSKKQPSGFWTALLLAPPLFAKFVIVLLVKFLTDAIVYPFLFLYRAVRRAKNKTKSVFKGDGDEDTPMAT</sequence>
<evidence type="ECO:0000256" key="2">
    <source>
        <dbReference type="SAM" id="Phobius"/>
    </source>
</evidence>
<protein>
    <recommendedName>
        <fullName evidence="6">Transmembrane protein</fullName>
    </recommendedName>
</protein>
<dbReference type="AlphaFoldDB" id="A0A6V2C517"/>
<name>A0A6V2C517_9STRA</name>